<gene>
    <name evidence="1" type="ORF">ACFOX3_13960</name>
</gene>
<dbReference type="Proteomes" id="UP001595840">
    <property type="component" value="Unassembled WGS sequence"/>
</dbReference>
<dbReference type="EMBL" id="JBHSCX010000020">
    <property type="protein sequence ID" value="MFC4363416.1"/>
    <property type="molecule type" value="Genomic_DNA"/>
</dbReference>
<evidence type="ECO:0000313" key="1">
    <source>
        <dbReference type="EMBL" id="MFC4363416.1"/>
    </source>
</evidence>
<evidence type="ECO:0000313" key="2">
    <source>
        <dbReference type="Proteomes" id="UP001595840"/>
    </source>
</evidence>
<dbReference type="RefSeq" id="WP_290261196.1">
    <property type="nucleotide sequence ID" value="NZ_JAUFQG010000004.1"/>
</dbReference>
<reference evidence="2" key="1">
    <citation type="journal article" date="2019" name="Int. J. Syst. Evol. Microbiol.">
        <title>The Global Catalogue of Microorganisms (GCM) 10K type strain sequencing project: providing services to taxonomists for standard genome sequencing and annotation.</title>
        <authorList>
            <consortium name="The Broad Institute Genomics Platform"/>
            <consortium name="The Broad Institute Genome Sequencing Center for Infectious Disease"/>
            <person name="Wu L."/>
            <person name="Ma J."/>
        </authorList>
    </citation>
    <scope>NUCLEOTIDE SEQUENCE [LARGE SCALE GENOMIC DNA]</scope>
    <source>
        <strain evidence="2">CECT 8570</strain>
    </source>
</reference>
<organism evidence="1 2">
    <name type="scientific">Simiduia curdlanivorans</name>
    <dbReference type="NCBI Taxonomy" id="1492769"/>
    <lineage>
        <taxon>Bacteria</taxon>
        <taxon>Pseudomonadati</taxon>
        <taxon>Pseudomonadota</taxon>
        <taxon>Gammaproteobacteria</taxon>
        <taxon>Cellvibrionales</taxon>
        <taxon>Cellvibrionaceae</taxon>
        <taxon>Simiduia</taxon>
    </lineage>
</organism>
<keyword evidence="2" id="KW-1185">Reference proteome</keyword>
<name>A0ABV8V7L1_9GAMM</name>
<sequence>MLDYSGYDKKAQEIAIHYSNSLADEHLKPIIAGQQPVTSAMEATAIAEFYWCMLDQSALDEKNGIAIAGELHIERWMQRLLNIFGGYLENAGYAQQWEAVCDRM</sequence>
<accession>A0ABV8V7L1</accession>
<comment type="caution">
    <text evidence="1">The sequence shown here is derived from an EMBL/GenBank/DDBJ whole genome shotgun (WGS) entry which is preliminary data.</text>
</comment>
<proteinExistence type="predicted"/>
<protein>
    <submittedName>
        <fullName evidence="1">Uncharacterized protein</fullName>
    </submittedName>
</protein>